<sequence length="455" mass="52251">MVPLLETGHQEEQDLQGALQQYLTDIFTDLRTVKSNVTQSGDWLQELEEEEKKLIKINRDDPKTKNFLKYLLPCDTTKKETRLTEVLENIMTSLEKPRSFMEALERLAVTSEHVLELSSQLQVSVDLRSVGKVLSVVRAVAPWLLMFKGNHTKFSTENSENIELLPLLSPKLQNIEPLELQLQVYITALRSMCRPLQDRSTCQKNYLKSKEHNDLTHPRASTAQVRTRGAGKGADRGVMYTRVFTDQCLCFRMNKSFRLQFLLKDKDQTFISEFREREPEMQKCLDDLEKCAVNLDWLICSGVSTVISLITLIADVYVNFCQRSNAHMCLEKFEDYVRGLQRYLNSSIMVDIITQQFSAEKPDILTVALKGSQSKFSLFGFITNSVFISIDVVFFILYLIDLCKKSRPAVSEWIRARASLLTVELNVWKNICNDLKSGQPHAQRNIPLLQTAFSQ</sequence>
<comment type="caution">
    <text evidence="2">The sequence shown here is derived from an EMBL/GenBank/DDBJ whole genome shotgun (WGS) entry which is preliminary data.</text>
</comment>
<reference evidence="3" key="1">
    <citation type="submission" date="2024-04" db="EMBL/GenBank/DDBJ databases">
        <title>Salinicola lusitanus LLJ914,a marine bacterium isolated from the Okinawa Trough.</title>
        <authorList>
            <person name="Li J."/>
        </authorList>
    </citation>
    <scope>NUCLEOTIDE SEQUENCE [LARGE SCALE GENOMIC DNA]</scope>
</reference>
<evidence type="ECO:0000256" key="1">
    <source>
        <dbReference type="SAM" id="Phobius"/>
    </source>
</evidence>
<dbReference type="EMBL" id="JBBPFD010000056">
    <property type="protein sequence ID" value="KAK7880729.1"/>
    <property type="molecule type" value="Genomic_DNA"/>
</dbReference>
<protein>
    <submittedName>
        <fullName evidence="2">Uncharacterized protein</fullName>
    </submittedName>
</protein>
<keyword evidence="1" id="KW-0812">Transmembrane</keyword>
<evidence type="ECO:0000313" key="3">
    <source>
        <dbReference type="Proteomes" id="UP001460270"/>
    </source>
</evidence>
<proteinExistence type="predicted"/>
<feature type="transmembrane region" description="Helical" evidence="1">
    <location>
        <begin position="378"/>
        <end position="400"/>
    </location>
</feature>
<name>A0AAW0MQX0_9GOBI</name>
<keyword evidence="3" id="KW-1185">Reference proteome</keyword>
<keyword evidence="1" id="KW-0472">Membrane</keyword>
<dbReference type="AlphaFoldDB" id="A0AAW0MQX0"/>
<evidence type="ECO:0000313" key="2">
    <source>
        <dbReference type="EMBL" id="KAK7880729.1"/>
    </source>
</evidence>
<keyword evidence="1" id="KW-1133">Transmembrane helix</keyword>
<accession>A0AAW0MQX0</accession>
<organism evidence="2 3">
    <name type="scientific">Mugilogobius chulae</name>
    <name type="common">yellowstripe goby</name>
    <dbReference type="NCBI Taxonomy" id="88201"/>
    <lineage>
        <taxon>Eukaryota</taxon>
        <taxon>Metazoa</taxon>
        <taxon>Chordata</taxon>
        <taxon>Craniata</taxon>
        <taxon>Vertebrata</taxon>
        <taxon>Euteleostomi</taxon>
        <taxon>Actinopterygii</taxon>
        <taxon>Neopterygii</taxon>
        <taxon>Teleostei</taxon>
        <taxon>Neoteleostei</taxon>
        <taxon>Acanthomorphata</taxon>
        <taxon>Gobiaria</taxon>
        <taxon>Gobiiformes</taxon>
        <taxon>Gobioidei</taxon>
        <taxon>Gobiidae</taxon>
        <taxon>Gobionellinae</taxon>
        <taxon>Mugilogobius</taxon>
    </lineage>
</organism>
<gene>
    <name evidence="2" type="ORF">WMY93_032643</name>
</gene>
<dbReference type="Proteomes" id="UP001460270">
    <property type="component" value="Unassembled WGS sequence"/>
</dbReference>